<reference evidence="3 4" key="1">
    <citation type="submission" date="2016-08" db="EMBL/GenBank/DDBJ databases">
        <title>Novel Firmicute Genomes.</title>
        <authorList>
            <person name="Poppleton D.I."/>
            <person name="Gribaldo S."/>
        </authorList>
    </citation>
    <scope>NUCLEOTIDE SEQUENCE [LARGE SCALE GENOMIC DNA]</scope>
    <source>
        <strain evidence="3 4">RAOx-1</strain>
    </source>
</reference>
<keyword evidence="2" id="KW-1133">Transmembrane helix</keyword>
<dbReference type="Proteomes" id="UP000284219">
    <property type="component" value="Unassembled WGS sequence"/>
</dbReference>
<keyword evidence="2" id="KW-0812">Transmembrane</keyword>
<keyword evidence="2" id="KW-0472">Membrane</keyword>
<feature type="transmembrane region" description="Helical" evidence="2">
    <location>
        <begin position="152"/>
        <end position="168"/>
    </location>
</feature>
<comment type="caution">
    <text evidence="3">The sequence shown here is derived from an EMBL/GenBank/DDBJ whole genome shotgun (WGS) entry which is preliminary data.</text>
</comment>
<name>A0A419SL28_9BACL</name>
<evidence type="ECO:0000256" key="1">
    <source>
        <dbReference type="SAM" id="Coils"/>
    </source>
</evidence>
<feature type="transmembrane region" description="Helical" evidence="2">
    <location>
        <begin position="74"/>
        <end position="90"/>
    </location>
</feature>
<dbReference type="EMBL" id="MCHY01000008">
    <property type="protein sequence ID" value="RKD24636.1"/>
    <property type="molecule type" value="Genomic_DNA"/>
</dbReference>
<keyword evidence="1" id="KW-0175">Coiled coil</keyword>
<dbReference type="AlphaFoldDB" id="A0A419SL28"/>
<organism evidence="3 4">
    <name type="scientific">Ammoniphilus oxalaticus</name>
    <dbReference type="NCBI Taxonomy" id="66863"/>
    <lineage>
        <taxon>Bacteria</taxon>
        <taxon>Bacillati</taxon>
        <taxon>Bacillota</taxon>
        <taxon>Bacilli</taxon>
        <taxon>Bacillales</taxon>
        <taxon>Paenibacillaceae</taxon>
        <taxon>Aneurinibacillus group</taxon>
        <taxon>Ammoniphilus</taxon>
    </lineage>
</organism>
<feature type="transmembrane region" description="Helical" evidence="2">
    <location>
        <begin position="45"/>
        <end position="68"/>
    </location>
</feature>
<gene>
    <name evidence="3" type="ORF">BEP19_09690</name>
</gene>
<dbReference type="OrthoDB" id="2147383at2"/>
<evidence type="ECO:0000256" key="2">
    <source>
        <dbReference type="SAM" id="Phobius"/>
    </source>
</evidence>
<sequence>MIRGMSYPKGVFFMNKHHLAHATILKDNEVVTKIYKLDNQGMRFFIYRTLFSVPFYFLLILIAAFVWISRQPTFPFYWLLLLAFGYHFMFPHSLKQYHGAEHKVFSYHGKKTLDALERVRASSIVNRNCSTNLAVTFYIVFLIGWWPLGGHLAALVALIAGWAIPRFLKPMDQKVLFPISAFLQRRVTTTEPETRHLKAALLAYISLIRNEAVTEQMLLEEKRLEQEREQIKQREERILETEYREI</sequence>
<evidence type="ECO:0000313" key="4">
    <source>
        <dbReference type="Proteomes" id="UP000284219"/>
    </source>
</evidence>
<accession>A0A419SL28</accession>
<protein>
    <recommendedName>
        <fullName evidence="5">DUF1385 domain-containing protein</fullName>
    </recommendedName>
</protein>
<proteinExistence type="predicted"/>
<dbReference type="InterPro" id="IPR010787">
    <property type="entry name" value="DUF1385"/>
</dbReference>
<evidence type="ECO:0008006" key="5">
    <source>
        <dbReference type="Google" id="ProtNLM"/>
    </source>
</evidence>
<feature type="coiled-coil region" evidence="1">
    <location>
        <begin position="210"/>
        <end position="244"/>
    </location>
</feature>
<keyword evidence="4" id="KW-1185">Reference proteome</keyword>
<evidence type="ECO:0000313" key="3">
    <source>
        <dbReference type="EMBL" id="RKD24636.1"/>
    </source>
</evidence>
<dbReference type="Pfam" id="PF07136">
    <property type="entry name" value="DUF1385"/>
    <property type="match status" value="1"/>
</dbReference>